<dbReference type="PANTHER" id="PTHR33884">
    <property type="entry name" value="UPF0410 PROTEIN YMGE"/>
    <property type="match status" value="1"/>
</dbReference>
<evidence type="ECO:0000313" key="8">
    <source>
        <dbReference type="EMBL" id="MDX8151461.1"/>
    </source>
</evidence>
<feature type="transmembrane region" description="Helical" evidence="7">
    <location>
        <begin position="27"/>
        <end position="52"/>
    </location>
</feature>
<dbReference type="RefSeq" id="WP_319953610.1">
    <property type="nucleotide sequence ID" value="NZ_JAXAVX010000002.1"/>
</dbReference>
<evidence type="ECO:0000256" key="5">
    <source>
        <dbReference type="ARBA" id="ARBA00022989"/>
    </source>
</evidence>
<dbReference type="InterPro" id="IPR007341">
    <property type="entry name" value="Transgly_assoc"/>
</dbReference>
<evidence type="ECO:0000256" key="4">
    <source>
        <dbReference type="ARBA" id="ARBA00022692"/>
    </source>
</evidence>
<keyword evidence="4 7" id="KW-0812">Transmembrane</keyword>
<keyword evidence="3" id="KW-1003">Cell membrane</keyword>
<evidence type="ECO:0000256" key="7">
    <source>
        <dbReference type="SAM" id="Phobius"/>
    </source>
</evidence>
<evidence type="ECO:0000313" key="9">
    <source>
        <dbReference type="Proteomes" id="UP001277761"/>
    </source>
</evidence>
<comment type="caution">
    <text evidence="8">The sequence shown here is derived from an EMBL/GenBank/DDBJ whole genome shotgun (WGS) entry which is preliminary data.</text>
</comment>
<evidence type="ECO:0000256" key="2">
    <source>
        <dbReference type="ARBA" id="ARBA00011006"/>
    </source>
</evidence>
<dbReference type="Proteomes" id="UP001277761">
    <property type="component" value="Unassembled WGS sequence"/>
</dbReference>
<reference evidence="8 9" key="1">
    <citation type="submission" date="2023-11" db="EMBL/GenBank/DDBJ databases">
        <authorList>
            <person name="Xu M."/>
            <person name="Jiang T."/>
        </authorList>
    </citation>
    <scope>NUCLEOTIDE SEQUENCE [LARGE SCALE GENOMIC DNA]</scope>
    <source>
        <strain evidence="8 9">SD</strain>
    </source>
</reference>
<sequence length="87" mass="8699">MIGAIILGLVAGFIGKALVPGEDPGGFFVTIGIGLVGAVVGWLIFTAGLGIGDTDMFDLGGLLSAIIGVVIVLLGYRVATGRRVSRG</sequence>
<comment type="similarity">
    <text evidence="2">Belongs to the UPF0410 family.</text>
</comment>
<proteinExistence type="inferred from homology"/>
<evidence type="ECO:0000256" key="1">
    <source>
        <dbReference type="ARBA" id="ARBA00004651"/>
    </source>
</evidence>
<organism evidence="8 9">
    <name type="scientific">Patulibacter brassicae</name>
    <dbReference type="NCBI Taxonomy" id="1705717"/>
    <lineage>
        <taxon>Bacteria</taxon>
        <taxon>Bacillati</taxon>
        <taxon>Actinomycetota</taxon>
        <taxon>Thermoleophilia</taxon>
        <taxon>Solirubrobacterales</taxon>
        <taxon>Patulibacteraceae</taxon>
        <taxon>Patulibacter</taxon>
    </lineage>
</organism>
<feature type="transmembrane region" description="Helical" evidence="7">
    <location>
        <begin position="59"/>
        <end position="79"/>
    </location>
</feature>
<protein>
    <submittedName>
        <fullName evidence="8">GlsB/YeaQ/YmgE family stress response membrane protein</fullName>
    </submittedName>
</protein>
<name>A0ABU4VI05_9ACTN</name>
<keyword evidence="9" id="KW-1185">Reference proteome</keyword>
<gene>
    <name evidence="8" type="ORF">SK069_07655</name>
</gene>
<dbReference type="PANTHER" id="PTHR33884:SF3">
    <property type="entry name" value="UPF0410 PROTEIN YMGE"/>
    <property type="match status" value="1"/>
</dbReference>
<dbReference type="EMBL" id="JAXAVX010000002">
    <property type="protein sequence ID" value="MDX8151461.1"/>
    <property type="molecule type" value="Genomic_DNA"/>
</dbReference>
<keyword evidence="5 7" id="KW-1133">Transmembrane helix</keyword>
<keyword evidence="6 7" id="KW-0472">Membrane</keyword>
<evidence type="ECO:0000256" key="3">
    <source>
        <dbReference type="ARBA" id="ARBA00022475"/>
    </source>
</evidence>
<accession>A0ABU4VI05</accession>
<comment type="subcellular location">
    <subcellularLocation>
        <location evidence="1">Cell membrane</location>
        <topology evidence="1">Multi-pass membrane protein</topology>
    </subcellularLocation>
</comment>
<evidence type="ECO:0000256" key="6">
    <source>
        <dbReference type="ARBA" id="ARBA00023136"/>
    </source>
</evidence>